<dbReference type="AlphaFoldDB" id="A0A1Y5I6L2"/>
<reference evidence="1" key="1">
    <citation type="submission" date="2017-04" db="EMBL/GenBank/DDBJ databases">
        <title>Population genomics of picophytoplankton unveils novel chromosome hypervariability.</title>
        <authorList>
            <consortium name="DOE Joint Genome Institute"/>
            <person name="Blanc-Mathieu R."/>
            <person name="Krasovec M."/>
            <person name="Hebrard M."/>
            <person name="Yau S."/>
            <person name="Desgranges E."/>
            <person name="Martin J."/>
            <person name="Schackwitz W."/>
            <person name="Kuo A."/>
            <person name="Salin G."/>
            <person name="Donnadieu C."/>
            <person name="Desdevises Y."/>
            <person name="Sanchez-Ferandin S."/>
            <person name="Moreau H."/>
            <person name="Rivals E."/>
            <person name="Grigoriev I.V."/>
            <person name="Grimsley N."/>
            <person name="Eyre-Walker A."/>
            <person name="Piganeau G."/>
        </authorList>
    </citation>
    <scope>NUCLEOTIDE SEQUENCE [LARGE SCALE GENOMIC DNA]</scope>
    <source>
        <strain evidence="1">RCC 1115</strain>
    </source>
</reference>
<accession>A0A1Y5I6L2</accession>
<proteinExistence type="predicted"/>
<name>A0A1Y5I6L2_OSTTA</name>
<gene>
    <name evidence="1" type="ORF">BE221DRAFT_77810</name>
</gene>
<protein>
    <submittedName>
        <fullName evidence="1">Uncharacterized protein</fullName>
    </submittedName>
</protein>
<sequence>MSRSGAIGSLGKRCTRGWIASALKKTCSKLHDFCLSDVFDGGGGGGGRIVVDARTGTRASGRGASMDRSYVFLFFAEGRVSSSKHEKHIEGRCHRLYLPVLSDPCALGNRTRRSISFIYFLFGTQRGLMVRVFDRPNCHEAKNIGCDNPLLICSWAFRARIVVFDAVLCFVKLGILLPTSIGRPVESKLRVRSCNWSLAMFARRSPRVNTQRPDISKMTFSSAISSRVAEWFAGCYFRQPRATFPRILSDRGNGTYYPVPHAVCSGNRAYTSPPLFLHISERFETHRALWISPSQRYPRVITCGFKLVSACALNTITKTTSPFSEHSSFVRKLAAAEPMMQLFSVRCSASSGNLDFQTNLPRERRMRMRSRLGTNHAVTPLSEAYNRSHACFFLSDSLFDRFVAFSGTDGEKSARSVTNSLANEYKSTSERAMSKEMTKYHCFTTYSDPFVVRVSSRHCCTRRSSLTGTSTSTPSEAR</sequence>
<organism evidence="1">
    <name type="scientific">Ostreococcus tauri</name>
    <name type="common">Marine green alga</name>
    <dbReference type="NCBI Taxonomy" id="70448"/>
    <lineage>
        <taxon>Eukaryota</taxon>
        <taxon>Viridiplantae</taxon>
        <taxon>Chlorophyta</taxon>
        <taxon>Mamiellophyceae</taxon>
        <taxon>Mamiellales</taxon>
        <taxon>Bathycoccaceae</taxon>
        <taxon>Ostreococcus</taxon>
    </lineage>
</organism>
<dbReference type="Proteomes" id="UP000195557">
    <property type="component" value="Unassembled WGS sequence"/>
</dbReference>
<evidence type="ECO:0000313" key="1">
    <source>
        <dbReference type="EMBL" id="OUS45189.1"/>
    </source>
</evidence>
<dbReference type="EMBL" id="KZ155791">
    <property type="protein sequence ID" value="OUS45189.1"/>
    <property type="molecule type" value="Genomic_DNA"/>
</dbReference>